<protein>
    <recommendedName>
        <fullName evidence="7 8">Phospho-N-acetylmuramoyl-pentapeptide-transferase</fullName>
        <ecNumber evidence="7 8">2.7.8.13</ecNumber>
    </recommendedName>
    <alternativeName>
        <fullName evidence="7">UDP-MurNAc-pentapeptide phosphotransferase</fullName>
    </alternativeName>
</protein>
<evidence type="ECO:0000256" key="7">
    <source>
        <dbReference type="HAMAP-Rule" id="MF_00038"/>
    </source>
</evidence>
<comment type="pathway">
    <text evidence="7">Cell wall biogenesis; peptidoglycan biosynthesis.</text>
</comment>
<dbReference type="EC" id="2.7.8.13" evidence="7 8"/>
<feature type="transmembrane region" description="Helical" evidence="7">
    <location>
        <begin position="79"/>
        <end position="100"/>
    </location>
</feature>
<evidence type="ECO:0000313" key="11">
    <source>
        <dbReference type="Proteomes" id="UP000776700"/>
    </source>
</evidence>
<dbReference type="InterPro" id="IPR018480">
    <property type="entry name" value="PNAcMuramoyl-5peptid_Trfase_CS"/>
</dbReference>
<keyword evidence="7" id="KW-0132">Cell division</keyword>
<dbReference type="GO" id="GO:0008963">
    <property type="term" value="F:phospho-N-acetylmuramoyl-pentapeptide-transferase activity"/>
    <property type="evidence" value="ECO:0007669"/>
    <property type="project" value="UniProtKB-UniRule"/>
</dbReference>
<feature type="transmembrane region" description="Helical" evidence="7">
    <location>
        <begin position="52"/>
        <end position="73"/>
    </location>
</feature>
<keyword evidence="5 7" id="KW-1133">Transmembrane helix</keyword>
<dbReference type="InterPro" id="IPR003524">
    <property type="entry name" value="PNAcMuramoyl-5peptid_Trfase"/>
</dbReference>
<dbReference type="GO" id="GO:0008360">
    <property type="term" value="P:regulation of cell shape"/>
    <property type="evidence" value="ECO:0007669"/>
    <property type="project" value="UniProtKB-KW"/>
</dbReference>
<comment type="function">
    <text evidence="7">Catalyzes the initial step of the lipid cycle reactions in the biosynthesis of the cell wall peptidoglycan: transfers peptidoglycan precursor phospho-MurNAc-pentapeptide from UDP-MurNAc-pentapeptide onto the lipid carrier undecaprenyl phosphate, yielding undecaprenyl-pyrophosphoryl-MurNAc-pentapeptide, known as lipid I.</text>
</comment>
<feature type="transmembrane region" description="Helical" evidence="7">
    <location>
        <begin position="236"/>
        <end position="255"/>
    </location>
</feature>
<feature type="transmembrane region" description="Helical" evidence="7">
    <location>
        <begin position="12"/>
        <end position="31"/>
    </location>
</feature>
<feature type="transmembrane region" description="Helical" evidence="7">
    <location>
        <begin position="150"/>
        <end position="171"/>
    </location>
</feature>
<dbReference type="PROSITE" id="PS01348">
    <property type="entry name" value="MRAY_2"/>
    <property type="match status" value="1"/>
</dbReference>
<evidence type="ECO:0000256" key="9">
    <source>
        <dbReference type="PIRSR" id="PIRSR600715-1"/>
    </source>
</evidence>
<feature type="binding site" evidence="9">
    <location>
        <position position="170"/>
    </location>
    <ligand>
        <name>Mg(2+)</name>
        <dbReference type="ChEBI" id="CHEBI:18420"/>
    </ligand>
</feature>
<keyword evidence="7" id="KW-0961">Cell wall biogenesis/degradation</keyword>
<proteinExistence type="inferred from homology"/>
<keyword evidence="7 9" id="KW-0479">Metal-binding</keyword>
<evidence type="ECO:0000256" key="2">
    <source>
        <dbReference type="ARBA" id="ARBA00005583"/>
    </source>
</evidence>
<dbReference type="GO" id="GO:0051301">
    <property type="term" value="P:cell division"/>
    <property type="evidence" value="ECO:0007669"/>
    <property type="project" value="UniProtKB-KW"/>
</dbReference>
<dbReference type="HAMAP" id="MF_00038">
    <property type="entry name" value="MraY"/>
    <property type="match status" value="1"/>
</dbReference>
<dbReference type="InterPro" id="IPR000715">
    <property type="entry name" value="Glycosyl_transferase_4"/>
</dbReference>
<evidence type="ECO:0000256" key="1">
    <source>
        <dbReference type="ARBA" id="ARBA00004141"/>
    </source>
</evidence>
<comment type="catalytic activity">
    <reaction evidence="7">
        <text>UDP-N-acetyl-alpha-D-muramoyl-L-alanyl-gamma-D-glutamyl-meso-2,6-diaminopimeloyl-D-alanyl-D-alanine + di-trans,octa-cis-undecaprenyl phosphate = di-trans,octa-cis-undecaprenyl diphospho-N-acetyl-alpha-D-muramoyl-L-alanyl-D-glutamyl-meso-2,6-diaminopimeloyl-D-alanyl-D-alanine + UMP</text>
        <dbReference type="Rhea" id="RHEA:28386"/>
        <dbReference type="ChEBI" id="CHEBI:57865"/>
        <dbReference type="ChEBI" id="CHEBI:60392"/>
        <dbReference type="ChEBI" id="CHEBI:61386"/>
        <dbReference type="ChEBI" id="CHEBI:61387"/>
        <dbReference type="EC" id="2.7.8.13"/>
    </reaction>
</comment>
<gene>
    <name evidence="7 10" type="primary">mraY</name>
    <name evidence="10" type="ORF">K8V90_09120</name>
</gene>
<dbReference type="EMBL" id="DYUB01000288">
    <property type="protein sequence ID" value="HJG97247.1"/>
    <property type="molecule type" value="Genomic_DNA"/>
</dbReference>
<name>A0A921N1N7_9FIRM</name>
<keyword evidence="4 7" id="KW-0812">Transmembrane</keyword>
<dbReference type="GO" id="GO:0071555">
    <property type="term" value="P:cell wall organization"/>
    <property type="evidence" value="ECO:0007669"/>
    <property type="project" value="UniProtKB-KW"/>
</dbReference>
<accession>A0A921N1N7</accession>
<dbReference type="Pfam" id="PF10555">
    <property type="entry name" value="MraY_sig1"/>
    <property type="match status" value="1"/>
</dbReference>
<comment type="similarity">
    <text evidence="2 7">Belongs to the glycosyltransferase 4 family. MraY subfamily.</text>
</comment>
<evidence type="ECO:0000256" key="8">
    <source>
        <dbReference type="NCBIfam" id="TIGR00445"/>
    </source>
</evidence>
<evidence type="ECO:0000256" key="3">
    <source>
        <dbReference type="ARBA" id="ARBA00022679"/>
    </source>
</evidence>
<dbReference type="CDD" id="cd06852">
    <property type="entry name" value="GT_MraY"/>
    <property type="match status" value="1"/>
</dbReference>
<dbReference type="AlphaFoldDB" id="A0A921N1N7"/>
<comment type="cofactor">
    <cofactor evidence="7 9">
        <name>Mg(2+)</name>
        <dbReference type="ChEBI" id="CHEBI:18420"/>
    </cofactor>
</comment>
<dbReference type="PANTHER" id="PTHR22926:SF5">
    <property type="entry name" value="PHOSPHO-N-ACETYLMURAMOYL-PENTAPEPTIDE-TRANSFERASE HOMOLOG"/>
    <property type="match status" value="1"/>
</dbReference>
<evidence type="ECO:0000313" key="10">
    <source>
        <dbReference type="EMBL" id="HJG97247.1"/>
    </source>
</evidence>
<dbReference type="Proteomes" id="UP000776700">
    <property type="component" value="Unassembled WGS sequence"/>
</dbReference>
<feature type="transmembrane region" description="Helical" evidence="7">
    <location>
        <begin position="204"/>
        <end position="224"/>
    </location>
</feature>
<keyword evidence="7" id="KW-0131">Cell cycle</keyword>
<organism evidence="10 11">
    <name type="scientific">Romboutsia timonensis</name>
    <dbReference type="NCBI Taxonomy" id="1776391"/>
    <lineage>
        <taxon>Bacteria</taxon>
        <taxon>Bacillati</taxon>
        <taxon>Bacillota</taxon>
        <taxon>Clostridia</taxon>
        <taxon>Peptostreptococcales</taxon>
        <taxon>Peptostreptococcaceae</taxon>
        <taxon>Romboutsia</taxon>
    </lineage>
</organism>
<keyword evidence="7 9" id="KW-0460">Magnesium</keyword>
<feature type="transmembrane region" description="Helical" evidence="7">
    <location>
        <begin position="301"/>
        <end position="322"/>
    </location>
</feature>
<keyword evidence="3 7" id="KW-0808">Transferase</keyword>
<evidence type="ECO:0000256" key="6">
    <source>
        <dbReference type="ARBA" id="ARBA00023136"/>
    </source>
</evidence>
<dbReference type="GO" id="GO:0046872">
    <property type="term" value="F:metal ion binding"/>
    <property type="evidence" value="ECO:0007669"/>
    <property type="project" value="UniProtKB-KW"/>
</dbReference>
<feature type="transmembrane region" description="Helical" evidence="7">
    <location>
        <begin position="178"/>
        <end position="198"/>
    </location>
</feature>
<comment type="caution">
    <text evidence="10">The sequence shown here is derived from an EMBL/GenBank/DDBJ whole genome shotgun (WGS) entry which is preliminary data.</text>
</comment>
<dbReference type="GO" id="GO:0005886">
    <property type="term" value="C:plasma membrane"/>
    <property type="evidence" value="ECO:0007669"/>
    <property type="project" value="UniProtKB-SubCell"/>
</dbReference>
<keyword evidence="7" id="KW-1003">Cell membrane</keyword>
<dbReference type="PROSITE" id="PS01347">
    <property type="entry name" value="MRAY_1"/>
    <property type="match status" value="1"/>
</dbReference>
<keyword evidence="7" id="KW-0133">Cell shape</keyword>
<feature type="binding site" evidence="9">
    <location>
        <position position="232"/>
    </location>
    <ligand>
        <name>Mg(2+)</name>
        <dbReference type="ChEBI" id="CHEBI:18420"/>
    </ligand>
</feature>
<dbReference type="PANTHER" id="PTHR22926">
    <property type="entry name" value="PHOSPHO-N-ACETYLMURAMOYL-PENTAPEPTIDE-TRANSFERASE"/>
    <property type="match status" value="1"/>
</dbReference>
<keyword evidence="6 7" id="KW-0472">Membrane</keyword>
<comment type="subcellular location">
    <subcellularLocation>
        <location evidence="7">Cell membrane</location>
        <topology evidence="7">Multi-pass membrane protein</topology>
    </subcellularLocation>
    <subcellularLocation>
        <location evidence="1">Membrane</location>
        <topology evidence="1">Multi-pass membrane protein</topology>
    </subcellularLocation>
</comment>
<sequence length="323" mass="34666">MMLGITELTYTALISFLIVVILGPIFIPMLTKFKFGQTVRNDGPKTHLAKNGTPTMGGILMIVAILITGLTRSKVGPDMVIGLICIFGFGLIGFIDDFIIIKKRRSLGLKPWQKIVMQFGLALYVANYQYTASASAPQLMIPFTDIAINIGPLYVPIMVFVIVGTVNAVNLTDGLDGLASGITLIVSTFFMLLASYSGVANTEVAVLAAATIGACLGFLGFNAYPARIFMGDTGSMALGGAVVAFAILTNSVLLIPLVGGIYFAEAISVILQVASFKLTGKRIFKMAPIHHHFEQCGWPETKVVFTFWIVTVVLAWIGIIAIF</sequence>
<reference evidence="10" key="2">
    <citation type="submission" date="2021-09" db="EMBL/GenBank/DDBJ databases">
        <authorList>
            <person name="Gilroy R."/>
        </authorList>
    </citation>
    <scope>NUCLEOTIDE SEQUENCE</scope>
    <source>
        <strain evidence="10">1277</strain>
    </source>
</reference>
<dbReference type="Pfam" id="PF00953">
    <property type="entry name" value="Glycos_transf_4"/>
    <property type="match status" value="1"/>
</dbReference>
<evidence type="ECO:0000256" key="4">
    <source>
        <dbReference type="ARBA" id="ARBA00022692"/>
    </source>
</evidence>
<evidence type="ECO:0000256" key="5">
    <source>
        <dbReference type="ARBA" id="ARBA00022989"/>
    </source>
</evidence>
<dbReference type="GO" id="GO:0009252">
    <property type="term" value="P:peptidoglycan biosynthetic process"/>
    <property type="evidence" value="ECO:0007669"/>
    <property type="project" value="UniProtKB-UniRule"/>
</dbReference>
<keyword evidence="7" id="KW-0573">Peptidoglycan synthesis</keyword>
<dbReference type="NCBIfam" id="TIGR00445">
    <property type="entry name" value="mraY"/>
    <property type="match status" value="1"/>
</dbReference>
<reference evidence="10" key="1">
    <citation type="journal article" date="2021" name="PeerJ">
        <title>Extensive microbial diversity within the chicken gut microbiome revealed by metagenomics and culture.</title>
        <authorList>
            <person name="Gilroy R."/>
            <person name="Ravi A."/>
            <person name="Getino M."/>
            <person name="Pursley I."/>
            <person name="Horton D.L."/>
            <person name="Alikhan N.F."/>
            <person name="Baker D."/>
            <person name="Gharbi K."/>
            <person name="Hall N."/>
            <person name="Watson M."/>
            <person name="Adriaenssens E.M."/>
            <person name="Foster-Nyarko E."/>
            <person name="Jarju S."/>
            <person name="Secka A."/>
            <person name="Antonio M."/>
            <person name="Oren A."/>
            <person name="Chaudhuri R.R."/>
            <person name="La Ragione R."/>
            <person name="Hildebrand F."/>
            <person name="Pallen M.J."/>
        </authorList>
    </citation>
    <scope>NUCLEOTIDE SEQUENCE</scope>
    <source>
        <strain evidence="10">1277</strain>
    </source>
</reference>